<name>A0AA36GT83_CYLNA</name>
<dbReference type="AlphaFoldDB" id="A0AA36GT83"/>
<gene>
    <name evidence="2" type="ORF">CYNAS_LOCUS9745</name>
</gene>
<evidence type="ECO:0000313" key="3">
    <source>
        <dbReference type="Proteomes" id="UP001176961"/>
    </source>
</evidence>
<keyword evidence="3" id="KW-1185">Reference proteome</keyword>
<proteinExistence type="predicted"/>
<reference evidence="2" key="1">
    <citation type="submission" date="2023-07" db="EMBL/GenBank/DDBJ databases">
        <authorList>
            <consortium name="CYATHOMIX"/>
        </authorList>
    </citation>
    <scope>NUCLEOTIDE SEQUENCE</scope>
    <source>
        <strain evidence="2">N/A</strain>
    </source>
</reference>
<accession>A0AA36GT83</accession>
<dbReference type="EMBL" id="CATQJL010000223">
    <property type="protein sequence ID" value="CAJ0597762.1"/>
    <property type="molecule type" value="Genomic_DNA"/>
</dbReference>
<organism evidence="2 3">
    <name type="scientific">Cylicocyclus nassatus</name>
    <name type="common">Nematode worm</name>
    <dbReference type="NCBI Taxonomy" id="53992"/>
    <lineage>
        <taxon>Eukaryota</taxon>
        <taxon>Metazoa</taxon>
        <taxon>Ecdysozoa</taxon>
        <taxon>Nematoda</taxon>
        <taxon>Chromadorea</taxon>
        <taxon>Rhabditida</taxon>
        <taxon>Rhabditina</taxon>
        <taxon>Rhabditomorpha</taxon>
        <taxon>Strongyloidea</taxon>
        <taxon>Strongylidae</taxon>
        <taxon>Cylicocyclus</taxon>
    </lineage>
</organism>
<evidence type="ECO:0000256" key="1">
    <source>
        <dbReference type="SAM" id="MobiDB-lite"/>
    </source>
</evidence>
<evidence type="ECO:0000313" key="2">
    <source>
        <dbReference type="EMBL" id="CAJ0597762.1"/>
    </source>
</evidence>
<feature type="region of interest" description="Disordered" evidence="1">
    <location>
        <begin position="39"/>
        <end position="60"/>
    </location>
</feature>
<protein>
    <submittedName>
        <fullName evidence="2">Uncharacterized protein</fullName>
    </submittedName>
</protein>
<dbReference type="Proteomes" id="UP001176961">
    <property type="component" value="Unassembled WGS sequence"/>
</dbReference>
<comment type="caution">
    <text evidence="2">The sequence shown here is derived from an EMBL/GenBank/DDBJ whole genome shotgun (WGS) entry which is preliminary data.</text>
</comment>
<sequence length="125" mass="14486">MEEVSFYTEQCDKTMTHMQQWYRDRLLFKTGLREIACQVDEKKEDSEGSGVSSGDENADVDVDHKSSEFELFLQKRFEEGSISGRYMAMYLRTVAYKVRCECEHVRCMVLEYLGAVYNEPAHSGA</sequence>